<dbReference type="SUPFAM" id="SSF51391">
    <property type="entry name" value="Thiamin phosphate synthase"/>
    <property type="match status" value="1"/>
</dbReference>
<dbReference type="OrthoDB" id="7159061at2"/>
<dbReference type="AlphaFoldDB" id="A0A4Y3TV91"/>
<evidence type="ECO:0000313" key="2">
    <source>
        <dbReference type="EMBL" id="GEB85772.1"/>
    </source>
</evidence>
<dbReference type="RefSeq" id="WP_141376297.1">
    <property type="nucleotide sequence ID" value="NZ_BAPL01000025.1"/>
</dbReference>
<evidence type="ECO:0000313" key="3">
    <source>
        <dbReference type="Proteomes" id="UP000317730"/>
    </source>
</evidence>
<dbReference type="Proteomes" id="UP000317730">
    <property type="component" value="Unassembled WGS sequence"/>
</dbReference>
<dbReference type="InterPro" id="IPR022998">
    <property type="entry name" value="ThiamineP_synth_TenI"/>
</dbReference>
<dbReference type="Gene3D" id="3.20.20.70">
    <property type="entry name" value="Aldolase class I"/>
    <property type="match status" value="1"/>
</dbReference>
<proteinExistence type="predicted"/>
<dbReference type="EMBL" id="BJMV01000007">
    <property type="protein sequence ID" value="GEB85772.1"/>
    <property type="molecule type" value="Genomic_DNA"/>
</dbReference>
<keyword evidence="3" id="KW-1185">Reference proteome</keyword>
<accession>A0A4Y3TV91</accession>
<dbReference type="CDD" id="cd00564">
    <property type="entry name" value="TMP_TenI"/>
    <property type="match status" value="1"/>
</dbReference>
<sequence length="197" mass="20848">MSELYLATPVLDQAGPFPADLHKRLTVCQPAALLLRLPPVAQMSDSVAAPLVAAVASCVQPMGIALILQNRAALAVAQACDGVHLCGDAAQDTAAVRRMVGETMQLGVDVGLSRDHAMRAGEEGADYICFTPGEGEQATPEAVASVLELTRWWVMMMELPVVAQATAAAEVVPLATAGADFIMPAENWWDNPQDWNL</sequence>
<gene>
    <name evidence="2" type="primary">thiE_2</name>
    <name evidence="2" type="ORF">APE01nite_15690</name>
</gene>
<name>A0A4Y3TV91_9PROT</name>
<evidence type="ECO:0000259" key="1">
    <source>
        <dbReference type="Pfam" id="PF02581"/>
    </source>
</evidence>
<organism evidence="2 3">
    <name type="scientific">Acetobacter peroxydans</name>
    <dbReference type="NCBI Taxonomy" id="104098"/>
    <lineage>
        <taxon>Bacteria</taxon>
        <taxon>Pseudomonadati</taxon>
        <taxon>Pseudomonadota</taxon>
        <taxon>Alphaproteobacteria</taxon>
        <taxon>Acetobacterales</taxon>
        <taxon>Acetobacteraceae</taxon>
        <taxon>Acetobacter</taxon>
    </lineage>
</organism>
<reference evidence="2 3" key="1">
    <citation type="submission" date="2019-06" db="EMBL/GenBank/DDBJ databases">
        <title>Whole genome shotgun sequence of Acetobacter peroxydans NBRC 13755.</title>
        <authorList>
            <person name="Hosoyama A."/>
            <person name="Uohara A."/>
            <person name="Ohji S."/>
            <person name="Ichikawa N."/>
        </authorList>
    </citation>
    <scope>NUCLEOTIDE SEQUENCE [LARGE SCALE GENOMIC DNA]</scope>
    <source>
        <strain evidence="2 3">NBRC 13755</strain>
    </source>
</reference>
<dbReference type="InterPro" id="IPR013785">
    <property type="entry name" value="Aldolase_TIM"/>
</dbReference>
<dbReference type="InterPro" id="IPR036206">
    <property type="entry name" value="ThiamineP_synth_sf"/>
</dbReference>
<feature type="domain" description="Thiamine phosphate synthase/TenI" evidence="1">
    <location>
        <begin position="42"/>
        <end position="182"/>
    </location>
</feature>
<dbReference type="GO" id="GO:0009228">
    <property type="term" value="P:thiamine biosynthetic process"/>
    <property type="evidence" value="ECO:0007669"/>
    <property type="project" value="UniProtKB-KW"/>
</dbReference>
<comment type="caution">
    <text evidence="2">The sequence shown here is derived from an EMBL/GenBank/DDBJ whole genome shotgun (WGS) entry which is preliminary data.</text>
</comment>
<protein>
    <submittedName>
        <fullName evidence="2">Thiamine-phosphate synthase</fullName>
    </submittedName>
</protein>
<dbReference type="Pfam" id="PF02581">
    <property type="entry name" value="TMP-TENI"/>
    <property type="match status" value="1"/>
</dbReference>